<sequence>MVEPHPFNAVLWVPYLLLVLLALIVKPFPRRALLFLPIPPLTVYVLLSTTGEFLSDYLLGLSWLLVFWFSSDYILLTDVQRTLRQVPASKAPIENASLWRRTRWAISLLLSPRGVGWAHEPTTALPAHPAAGTSRVTFIAQRLWKTLLFFLVHDAANLHVQYNTMFRADGPGWRADGWAWRAVIVLSWALSTYSSMMMTSNILSIVGVASGLSRPEDWPAFFGAPHEAYTIRKMWGFVSTHGKYLAQDVLGLRSGSNASSYVQLFTAFALSASIHYGAETMALRSWDGGALVFFMLQPCMITVEDFLLFAARKAGMREGPMVRRLGYLWVWAWFTLTLPIWEEPLVRAGQMEEGIQFSILMGLWRGEWVLKQPFQI</sequence>
<organism evidence="7 8">
    <name type="scientific">Mycena sanguinolenta</name>
    <dbReference type="NCBI Taxonomy" id="230812"/>
    <lineage>
        <taxon>Eukaryota</taxon>
        <taxon>Fungi</taxon>
        <taxon>Dikarya</taxon>
        <taxon>Basidiomycota</taxon>
        <taxon>Agaricomycotina</taxon>
        <taxon>Agaricomycetes</taxon>
        <taxon>Agaricomycetidae</taxon>
        <taxon>Agaricales</taxon>
        <taxon>Marasmiineae</taxon>
        <taxon>Mycenaceae</taxon>
        <taxon>Mycena</taxon>
    </lineage>
</organism>
<feature type="transmembrane region" description="Helical" evidence="5">
    <location>
        <begin position="6"/>
        <end position="25"/>
    </location>
</feature>
<keyword evidence="4 5" id="KW-0472">Membrane</keyword>
<feature type="transmembrane region" description="Helical" evidence="5">
    <location>
        <begin position="57"/>
        <end position="76"/>
    </location>
</feature>
<comment type="caution">
    <text evidence="7">The sequence shown here is derived from an EMBL/GenBank/DDBJ whole genome shotgun (WGS) entry which is preliminary data.</text>
</comment>
<evidence type="ECO:0000259" key="6">
    <source>
        <dbReference type="Pfam" id="PF13813"/>
    </source>
</evidence>
<proteinExistence type="predicted"/>
<keyword evidence="2 5" id="KW-0812">Transmembrane</keyword>
<feature type="transmembrane region" description="Helical" evidence="5">
    <location>
        <begin position="322"/>
        <end position="341"/>
    </location>
</feature>
<reference evidence="7" key="1">
    <citation type="submission" date="2020-05" db="EMBL/GenBank/DDBJ databases">
        <title>Mycena genomes resolve the evolution of fungal bioluminescence.</title>
        <authorList>
            <person name="Tsai I.J."/>
        </authorList>
    </citation>
    <scope>NUCLEOTIDE SEQUENCE</scope>
    <source>
        <strain evidence="7">160909Yilan</strain>
    </source>
</reference>
<dbReference type="OrthoDB" id="1077582at2759"/>
<accession>A0A8H6XJR1</accession>
<evidence type="ECO:0000256" key="4">
    <source>
        <dbReference type="ARBA" id="ARBA00023136"/>
    </source>
</evidence>
<evidence type="ECO:0000256" key="3">
    <source>
        <dbReference type="ARBA" id="ARBA00022989"/>
    </source>
</evidence>
<dbReference type="AlphaFoldDB" id="A0A8H6XJR1"/>
<gene>
    <name evidence="7" type="ORF">MSAN_02067300</name>
</gene>
<feature type="domain" description="Wax synthase" evidence="6">
    <location>
        <begin position="218"/>
        <end position="296"/>
    </location>
</feature>
<protein>
    <submittedName>
        <fullName evidence="7">MBOAT-2 domain-containing protein</fullName>
    </submittedName>
</protein>
<dbReference type="InterPro" id="IPR032805">
    <property type="entry name" value="Wax_synthase_dom"/>
</dbReference>
<dbReference type="Proteomes" id="UP000623467">
    <property type="component" value="Unassembled WGS sequence"/>
</dbReference>
<evidence type="ECO:0000256" key="5">
    <source>
        <dbReference type="SAM" id="Phobius"/>
    </source>
</evidence>
<comment type="subcellular location">
    <subcellularLocation>
        <location evidence="1">Membrane</location>
        <topology evidence="1">Multi-pass membrane protein</topology>
    </subcellularLocation>
</comment>
<dbReference type="Pfam" id="PF13813">
    <property type="entry name" value="MBOAT_2"/>
    <property type="match status" value="1"/>
</dbReference>
<evidence type="ECO:0000256" key="2">
    <source>
        <dbReference type="ARBA" id="ARBA00022692"/>
    </source>
</evidence>
<dbReference type="EMBL" id="JACAZH010000027">
    <property type="protein sequence ID" value="KAF7341689.1"/>
    <property type="molecule type" value="Genomic_DNA"/>
</dbReference>
<keyword evidence="3 5" id="KW-1133">Transmembrane helix</keyword>
<evidence type="ECO:0000256" key="1">
    <source>
        <dbReference type="ARBA" id="ARBA00004141"/>
    </source>
</evidence>
<feature type="transmembrane region" description="Helical" evidence="5">
    <location>
        <begin position="290"/>
        <end position="310"/>
    </location>
</feature>
<evidence type="ECO:0000313" key="8">
    <source>
        <dbReference type="Proteomes" id="UP000623467"/>
    </source>
</evidence>
<name>A0A8H6XJR1_9AGAR</name>
<evidence type="ECO:0000313" key="7">
    <source>
        <dbReference type="EMBL" id="KAF7341689.1"/>
    </source>
</evidence>
<dbReference type="GO" id="GO:0016020">
    <property type="term" value="C:membrane"/>
    <property type="evidence" value="ECO:0007669"/>
    <property type="project" value="UniProtKB-SubCell"/>
</dbReference>
<feature type="transmembrane region" description="Helical" evidence="5">
    <location>
        <begin position="32"/>
        <end position="51"/>
    </location>
</feature>
<keyword evidence="8" id="KW-1185">Reference proteome</keyword>